<name>A0ABY4X5N8_9SPHN</name>
<sequence length="47" mass="5005">MSRATIILLILLIAIVGGLVALSRRSAEVPPHRIEKVVTLNGDAAKQ</sequence>
<evidence type="ECO:0000313" key="1">
    <source>
        <dbReference type="EMBL" id="USI72196.1"/>
    </source>
</evidence>
<reference evidence="1" key="1">
    <citation type="journal article" date="2022" name="Toxins">
        <title>Genomic Analysis of Sphingopyxis sp. USTB-05 for Biodegrading Cyanobacterial Hepatotoxins.</title>
        <authorList>
            <person name="Liu C."/>
            <person name="Xu Q."/>
            <person name="Zhao Z."/>
            <person name="Zhang H."/>
            <person name="Liu X."/>
            <person name="Yin C."/>
            <person name="Liu Y."/>
            <person name="Yan H."/>
        </authorList>
    </citation>
    <scope>NUCLEOTIDE SEQUENCE</scope>
    <source>
        <strain evidence="1">NBD5</strain>
    </source>
</reference>
<dbReference type="EMBL" id="CP084930">
    <property type="protein sequence ID" value="USI72196.1"/>
    <property type="molecule type" value="Genomic_DNA"/>
</dbReference>
<dbReference type="RefSeq" id="WP_252166005.1">
    <property type="nucleotide sequence ID" value="NZ_CP084930.1"/>
</dbReference>
<evidence type="ECO:0008006" key="3">
    <source>
        <dbReference type="Google" id="ProtNLM"/>
    </source>
</evidence>
<protein>
    <recommendedName>
        <fullName evidence="3">Flp pilus assembly protein CpaB</fullName>
    </recommendedName>
</protein>
<gene>
    <name evidence="1" type="ORF">LHA26_12920</name>
</gene>
<proteinExistence type="predicted"/>
<dbReference type="Proteomes" id="UP001056937">
    <property type="component" value="Chromosome 1"/>
</dbReference>
<organism evidence="1 2">
    <name type="scientific">Sphingomonas morindae</name>
    <dbReference type="NCBI Taxonomy" id="1541170"/>
    <lineage>
        <taxon>Bacteria</taxon>
        <taxon>Pseudomonadati</taxon>
        <taxon>Pseudomonadota</taxon>
        <taxon>Alphaproteobacteria</taxon>
        <taxon>Sphingomonadales</taxon>
        <taxon>Sphingomonadaceae</taxon>
        <taxon>Sphingomonas</taxon>
    </lineage>
</organism>
<evidence type="ECO:0000313" key="2">
    <source>
        <dbReference type="Proteomes" id="UP001056937"/>
    </source>
</evidence>
<accession>A0ABY4X5N8</accession>
<keyword evidence="2" id="KW-1185">Reference proteome</keyword>